<evidence type="ECO:0000313" key="1">
    <source>
        <dbReference type="EMBL" id="WVX48436.1"/>
    </source>
</evidence>
<gene>
    <name evidence="1" type="ORF">ROLI_015160</name>
</gene>
<dbReference type="RefSeq" id="WP_338469249.1">
    <property type="nucleotide sequence ID" value="NZ_CP143423.1"/>
</dbReference>
<dbReference type="EMBL" id="CP143423">
    <property type="protein sequence ID" value="WVX48436.1"/>
    <property type="molecule type" value="Genomic_DNA"/>
</dbReference>
<reference evidence="2" key="1">
    <citation type="submission" date="2024-01" db="EMBL/GenBank/DDBJ databases">
        <title>Roseobacter fucihabitans sp. nov., isolated from the brown alga Fucus spiralis.</title>
        <authorList>
            <person name="Hahnke S."/>
            <person name="Berger M."/>
            <person name="Schlingloff A."/>
            <person name="Athale I."/>
            <person name="Neumann-Schaal M."/>
            <person name="Adenaya A."/>
            <person name="Poehlein A."/>
            <person name="Daniel R."/>
            <person name="Pertersen J."/>
            <person name="Brinkhoff T."/>
        </authorList>
    </citation>
    <scope>NUCLEOTIDE SEQUENCE [LARGE SCALE GENOMIC DNA]</scope>
    <source>
        <strain evidence="2">B14</strain>
    </source>
</reference>
<organism evidence="1 2">
    <name type="scientific">Roseobacter fucihabitans</name>
    <dbReference type="NCBI Taxonomy" id="1537242"/>
    <lineage>
        <taxon>Bacteria</taxon>
        <taxon>Pseudomonadati</taxon>
        <taxon>Pseudomonadota</taxon>
        <taxon>Alphaproteobacteria</taxon>
        <taxon>Rhodobacterales</taxon>
        <taxon>Roseobacteraceae</taxon>
        <taxon>Roseobacter</taxon>
    </lineage>
</organism>
<dbReference type="Proteomes" id="UP001318682">
    <property type="component" value="Chromosome"/>
</dbReference>
<keyword evidence="2" id="KW-1185">Reference proteome</keyword>
<accession>A0ABZ2BR16</accession>
<protein>
    <submittedName>
        <fullName evidence="1">Uncharacterized protein</fullName>
    </submittedName>
</protein>
<sequence>MTQAVRPEIPGTVGKHIQGHAGFKMPGEHPLLSRFDIGSGVLLLPVEVGVSPNRL</sequence>
<name>A0ABZ2BR16_9RHOB</name>
<evidence type="ECO:0000313" key="2">
    <source>
        <dbReference type="Proteomes" id="UP001318682"/>
    </source>
</evidence>
<proteinExistence type="predicted"/>